<feature type="active site" description="Proton donor" evidence="8">
    <location>
        <position position="205"/>
    </location>
</feature>
<dbReference type="InterPro" id="IPR023296">
    <property type="entry name" value="Glyco_hydro_beta-prop_sf"/>
</dbReference>
<dbReference type="InterPro" id="IPR006558">
    <property type="entry name" value="LamG-like"/>
</dbReference>
<evidence type="ECO:0000313" key="13">
    <source>
        <dbReference type="Proteomes" id="UP000293925"/>
    </source>
</evidence>
<feature type="site" description="Important for catalytic activity, responsible for pKa modulation of the active site Glu and correct orientation of both the proton donor and substrate" evidence="9">
    <location>
        <position position="151"/>
    </location>
</feature>
<dbReference type="InterPro" id="IPR013320">
    <property type="entry name" value="ConA-like_dom_sf"/>
</dbReference>
<keyword evidence="7" id="KW-0326">Glycosidase</keyword>
<dbReference type="Pfam" id="PF13385">
    <property type="entry name" value="Laminin_G_3"/>
    <property type="match status" value="1"/>
</dbReference>
<keyword evidence="13" id="KW-1185">Reference proteome</keyword>
<evidence type="ECO:0000256" key="7">
    <source>
        <dbReference type="ARBA" id="ARBA00023295"/>
    </source>
</evidence>
<evidence type="ECO:0000256" key="1">
    <source>
        <dbReference type="ARBA" id="ARBA00009865"/>
    </source>
</evidence>
<evidence type="ECO:0000256" key="9">
    <source>
        <dbReference type="PIRSR" id="PIRSR606710-2"/>
    </source>
</evidence>
<dbReference type="GO" id="GO:0045493">
    <property type="term" value="P:xylan catabolic process"/>
    <property type="evidence" value="ECO:0007669"/>
    <property type="project" value="UniProtKB-KW"/>
</dbReference>
<evidence type="ECO:0000256" key="5">
    <source>
        <dbReference type="ARBA" id="ARBA00023157"/>
    </source>
</evidence>
<dbReference type="Proteomes" id="UP000293925">
    <property type="component" value="Unassembled WGS sequence"/>
</dbReference>
<evidence type="ECO:0000313" key="12">
    <source>
        <dbReference type="EMBL" id="TCD25614.1"/>
    </source>
</evidence>
<dbReference type="SUPFAM" id="SSF75005">
    <property type="entry name" value="Arabinanase/levansucrase/invertase"/>
    <property type="match status" value="1"/>
</dbReference>
<dbReference type="Pfam" id="PF00754">
    <property type="entry name" value="F5_F8_type_C"/>
    <property type="match status" value="1"/>
</dbReference>
<feature type="signal peptide" evidence="10">
    <location>
        <begin position="1"/>
        <end position="23"/>
    </location>
</feature>
<feature type="domain" description="F5/8 type C" evidence="11">
    <location>
        <begin position="315"/>
        <end position="462"/>
    </location>
</feature>
<dbReference type="CDD" id="cd18608">
    <property type="entry name" value="GH43_F5-8_typeC-like"/>
    <property type="match status" value="1"/>
</dbReference>
<dbReference type="Gene3D" id="2.115.10.20">
    <property type="entry name" value="Glycosyl hydrolase domain, family 43"/>
    <property type="match status" value="1"/>
</dbReference>
<feature type="chain" id="PRO_5020998678" evidence="10">
    <location>
        <begin position="24"/>
        <end position="1176"/>
    </location>
</feature>
<sequence>MKNIYLNLFVLFLLCYSFQPIMAQSQHLAKGQGNPVIPGYFADPTVKKFGDTYYIYATTDGNGGGFGPSQVWKSRDFVNWEMQDMNWPVTRYYWAPDVIQGSDGRYYLYYCQPVEIFGAVSDTPVGPWTSLLPEGKPIVPNFLVPKVITLDGQTFRDDDGRFYMYWGTWGIYPDHGCGVGLLNPDMKSFEKLEKIPNTVAKDFFEAPFMFKRKGVYYLTYSSGYCEDGSYRVQYVKSDKGPMGPFVFGENNPVLSTNKDGTVHGPGHESILQQGDDFYMVYHRHNNPHSGGGFHRQIAVDKMEFDADGNILKLNPSHSGVGYLGKNVNPYADLALNAKIKASSFYSDDFKPSFANDNNNGTLWKPKNNRAASWLEIDLGSVKPVKSVHTQFEYATWYYQYMIEYSIDGKLWKTYADRTKNLQHGSPMADYGTVTARYIRLRITGTEYPGLNRAVWNIRVYAHDGYRPGTVPSVKKSGVDKQISAQGLLVDLDASGFKPGETVNQWENKGKLKGSFKAMEGRSSTAAVIAGKNALVFKNGTSFRSTFPAPLSLKGNSSFSVALWAYNPDVAKEEPIVSWTGRAGGELAGAALGYGSHKKWGAATHGGWADMAYGKIPEAGKWHHIALVFDGTMEQIYVDGVLDKQERKMLFIDGLSDFLIGTNNDKGAYFSGALASLKIYDTPLTAREVKQMALEKVNSQAAVFLDGAALDYGGLKSWKNEGFALGSLQSIKGFSIVGDVAGRIALNLGHRTEMKLSSGSEAAPAASGAYTLITQLYVSPGQKIRIDYGGRGLEIKGKSKWQHIACTFDGKVSRVFVDGRPSEIRSVAGSKELTFLALGDSSAEAKSAVSAVYIYKHAFAPSKILSDYNAWKITLQGKPARAAFKLRPDAVSPEMASMTAAAIRLPGNSYEYRFIRSDNAEKAAWAPLNEYTDFGLEENKAYRYSVKVRDNFGNVSLPSLEEEVKTDLSLFSISTDSASKEHDYLKSSTEGAFWDGMTGNADQVSFKNGLLTLSSANTKWDGTSPNGPFIYKNMYGDFIVETAIADLSGLSDKKAVGANDAGLMLRAGDESFALLQNSVMLGWGVGNMVTDLSRSARKQTNNSSAWNFYRHLQVQRKNNIFYLRGSSDGKNWKDLPGSPLVRDDMGGKTIQVGLFQASYGENKGYGTFGGFRIIKKR</sequence>
<dbReference type="SMART" id="SM00560">
    <property type="entry name" value="LamGL"/>
    <property type="match status" value="1"/>
</dbReference>
<dbReference type="SUPFAM" id="SSF49899">
    <property type="entry name" value="Concanavalin A-like lectins/glucanases"/>
    <property type="match status" value="2"/>
</dbReference>
<dbReference type="Gene3D" id="2.60.120.260">
    <property type="entry name" value="Galactose-binding domain-like"/>
    <property type="match status" value="1"/>
</dbReference>
<evidence type="ECO:0000256" key="8">
    <source>
        <dbReference type="PIRSR" id="PIRSR606710-1"/>
    </source>
</evidence>
<dbReference type="PROSITE" id="PS50022">
    <property type="entry name" value="FA58C_3"/>
    <property type="match status" value="1"/>
</dbReference>
<evidence type="ECO:0000259" key="11">
    <source>
        <dbReference type="PROSITE" id="PS50022"/>
    </source>
</evidence>
<protein>
    <submittedName>
        <fullName evidence="12">Glycoside hydrolase family 43</fullName>
    </submittedName>
</protein>
<gene>
    <name evidence="12" type="ORF">EZ456_15260</name>
</gene>
<dbReference type="InterPro" id="IPR006710">
    <property type="entry name" value="Glyco_hydro_43"/>
</dbReference>
<keyword evidence="5" id="KW-1015">Disulfide bond</keyword>
<reference evidence="12 13" key="1">
    <citation type="submission" date="2019-02" db="EMBL/GenBank/DDBJ databases">
        <title>Pedobacter sp. RP-3-21 sp. nov., isolated from Arctic soil.</title>
        <authorList>
            <person name="Dahal R.H."/>
        </authorList>
    </citation>
    <scope>NUCLEOTIDE SEQUENCE [LARGE SCALE GENOMIC DNA]</scope>
    <source>
        <strain evidence="12 13">RP-3-21</strain>
    </source>
</reference>
<dbReference type="PANTHER" id="PTHR43772:SF2">
    <property type="entry name" value="PUTATIVE (AFU_ORTHOLOGUE AFUA_2G04480)-RELATED"/>
    <property type="match status" value="1"/>
</dbReference>
<evidence type="ECO:0000256" key="6">
    <source>
        <dbReference type="ARBA" id="ARBA00023277"/>
    </source>
</evidence>
<dbReference type="PANTHER" id="PTHR43772">
    <property type="entry name" value="ENDO-1,4-BETA-XYLANASE"/>
    <property type="match status" value="1"/>
</dbReference>
<dbReference type="Pfam" id="PF04616">
    <property type="entry name" value="Glyco_hydro_43"/>
    <property type="match status" value="1"/>
</dbReference>
<accession>A0A4V6N6J2</accession>
<dbReference type="InterPro" id="IPR000421">
    <property type="entry name" value="FA58C"/>
</dbReference>
<dbReference type="InterPro" id="IPR008979">
    <property type="entry name" value="Galactose-bd-like_sf"/>
</dbReference>
<comment type="similarity">
    <text evidence="1">Belongs to the glycosyl hydrolase 43 family.</text>
</comment>
<name>A0A4V6N6J2_9SPHI</name>
<dbReference type="EMBL" id="SJSO01000012">
    <property type="protein sequence ID" value="TCD25614.1"/>
    <property type="molecule type" value="Genomic_DNA"/>
</dbReference>
<organism evidence="12 13">
    <name type="scientific">Pedobacter psychrodurus</name>
    <dbReference type="NCBI Taxonomy" id="2530456"/>
    <lineage>
        <taxon>Bacteria</taxon>
        <taxon>Pseudomonadati</taxon>
        <taxon>Bacteroidota</taxon>
        <taxon>Sphingobacteriia</taxon>
        <taxon>Sphingobacteriales</taxon>
        <taxon>Sphingobacteriaceae</taxon>
        <taxon>Pedobacter</taxon>
    </lineage>
</organism>
<dbReference type="OrthoDB" id="9803461at2"/>
<dbReference type="Gene3D" id="2.60.120.200">
    <property type="match status" value="3"/>
</dbReference>
<dbReference type="GO" id="GO:0004553">
    <property type="term" value="F:hydrolase activity, hydrolyzing O-glycosyl compounds"/>
    <property type="evidence" value="ECO:0007669"/>
    <property type="project" value="InterPro"/>
</dbReference>
<evidence type="ECO:0000256" key="4">
    <source>
        <dbReference type="ARBA" id="ARBA00022801"/>
    </source>
</evidence>
<evidence type="ECO:0000256" key="3">
    <source>
        <dbReference type="ARBA" id="ARBA00022729"/>
    </source>
</evidence>
<evidence type="ECO:0000256" key="2">
    <source>
        <dbReference type="ARBA" id="ARBA00022651"/>
    </source>
</evidence>
<keyword evidence="2" id="KW-0858">Xylan degradation</keyword>
<comment type="caution">
    <text evidence="12">The sequence shown here is derived from an EMBL/GenBank/DDBJ whole genome shotgun (WGS) entry which is preliminary data.</text>
</comment>
<dbReference type="SUPFAM" id="SSF49785">
    <property type="entry name" value="Galactose-binding domain-like"/>
    <property type="match status" value="1"/>
</dbReference>
<feature type="active site" description="Proton acceptor" evidence="8">
    <location>
        <position position="43"/>
    </location>
</feature>
<dbReference type="AlphaFoldDB" id="A0A4V6N6J2"/>
<keyword evidence="2" id="KW-0624">Polysaccharide degradation</keyword>
<evidence type="ECO:0000256" key="10">
    <source>
        <dbReference type="SAM" id="SignalP"/>
    </source>
</evidence>
<proteinExistence type="inferred from homology"/>
<keyword evidence="6" id="KW-0119">Carbohydrate metabolism</keyword>
<keyword evidence="3 10" id="KW-0732">Signal</keyword>
<keyword evidence="4 12" id="KW-0378">Hydrolase</keyword>
<dbReference type="InterPro" id="IPR052176">
    <property type="entry name" value="Glycosyl_Hydrlase_43_Enz"/>
</dbReference>